<keyword evidence="1" id="KW-0378">Hydrolase</keyword>
<dbReference type="PROSITE" id="PS51173">
    <property type="entry name" value="CBM2"/>
    <property type="match status" value="1"/>
</dbReference>
<dbReference type="PROSITE" id="PS00561">
    <property type="entry name" value="CBM2_A"/>
    <property type="match status" value="1"/>
</dbReference>
<dbReference type="SMART" id="SM00637">
    <property type="entry name" value="CBD_II"/>
    <property type="match status" value="1"/>
</dbReference>
<dbReference type="SUPFAM" id="SSF49384">
    <property type="entry name" value="Carbohydrate-binding domain"/>
    <property type="match status" value="1"/>
</dbReference>
<dbReference type="RefSeq" id="WP_211469643.1">
    <property type="nucleotide sequence ID" value="NZ_JAGSXH010000076.1"/>
</dbReference>
<feature type="domain" description="CBM2" evidence="4">
    <location>
        <begin position="1"/>
        <end position="101"/>
    </location>
</feature>
<dbReference type="InterPro" id="IPR008965">
    <property type="entry name" value="CBM2/CBM3_carb-bd_dom_sf"/>
</dbReference>
<proteinExistence type="predicted"/>
<evidence type="ECO:0000256" key="2">
    <source>
        <dbReference type="ARBA" id="ARBA00023295"/>
    </source>
</evidence>
<dbReference type="InterPro" id="IPR012291">
    <property type="entry name" value="CBM2_carb-bd_dom_sf"/>
</dbReference>
<accession>A0A8J7WRF5</accession>
<evidence type="ECO:0000256" key="1">
    <source>
        <dbReference type="ARBA" id="ARBA00022801"/>
    </source>
</evidence>
<evidence type="ECO:0000256" key="3">
    <source>
        <dbReference type="ARBA" id="ARBA00023326"/>
    </source>
</evidence>
<feature type="non-terminal residue" evidence="5">
    <location>
        <position position="1"/>
    </location>
</feature>
<dbReference type="InterPro" id="IPR018366">
    <property type="entry name" value="CBM2_CS"/>
</dbReference>
<dbReference type="InterPro" id="IPR001919">
    <property type="entry name" value="CBD2"/>
</dbReference>
<dbReference type="GO" id="GO:0030247">
    <property type="term" value="F:polysaccharide binding"/>
    <property type="evidence" value="ECO:0007669"/>
    <property type="project" value="UniProtKB-UniRule"/>
</dbReference>
<dbReference type="AlphaFoldDB" id="A0A8J7WRF5"/>
<keyword evidence="6" id="KW-1185">Reference proteome</keyword>
<name>A0A8J7WRF5_9ACTN</name>
<evidence type="ECO:0000313" key="6">
    <source>
        <dbReference type="Proteomes" id="UP000677913"/>
    </source>
</evidence>
<keyword evidence="3" id="KW-0119">Carbohydrate metabolism</keyword>
<comment type="caution">
    <text evidence="5">The sequence shown here is derived from an EMBL/GenBank/DDBJ whole genome shotgun (WGS) entry which is preliminary data.</text>
</comment>
<evidence type="ECO:0000313" key="5">
    <source>
        <dbReference type="EMBL" id="MBS2965285.1"/>
    </source>
</evidence>
<dbReference type="EMBL" id="JAGSXH010000076">
    <property type="protein sequence ID" value="MBS2965285.1"/>
    <property type="molecule type" value="Genomic_DNA"/>
</dbReference>
<reference evidence="5" key="1">
    <citation type="submission" date="2021-04" db="EMBL/GenBank/DDBJ databases">
        <title>Genome based classification of Actinospica acidithermotolerans sp. nov., an actinobacterium isolated from an Indonesian hot spring.</title>
        <authorList>
            <person name="Kusuma A.B."/>
            <person name="Putra K.E."/>
            <person name="Nafisah S."/>
            <person name="Loh J."/>
            <person name="Nouioui I."/>
            <person name="Goodfellow M."/>
        </authorList>
    </citation>
    <scope>NUCLEOTIDE SEQUENCE</scope>
    <source>
        <strain evidence="5">DSM 45618</strain>
    </source>
</reference>
<keyword evidence="3" id="KW-0624">Polysaccharide degradation</keyword>
<evidence type="ECO:0000259" key="4">
    <source>
        <dbReference type="PROSITE" id="PS51173"/>
    </source>
</evidence>
<gene>
    <name evidence="5" type="ORF">KGA66_19705</name>
</gene>
<organism evidence="5 6">
    <name type="scientific">Actinocrinis puniceicyclus</name>
    <dbReference type="NCBI Taxonomy" id="977794"/>
    <lineage>
        <taxon>Bacteria</taxon>
        <taxon>Bacillati</taxon>
        <taxon>Actinomycetota</taxon>
        <taxon>Actinomycetes</taxon>
        <taxon>Catenulisporales</taxon>
        <taxon>Actinospicaceae</taxon>
        <taxon>Actinocrinis</taxon>
    </lineage>
</organism>
<dbReference type="Gene3D" id="2.60.40.290">
    <property type="match status" value="1"/>
</dbReference>
<dbReference type="Pfam" id="PF00553">
    <property type="entry name" value="CBM_2"/>
    <property type="match status" value="1"/>
</dbReference>
<dbReference type="GO" id="GO:0000272">
    <property type="term" value="P:polysaccharide catabolic process"/>
    <property type="evidence" value="ECO:0007669"/>
    <property type="project" value="UniProtKB-KW"/>
</dbReference>
<dbReference type="Proteomes" id="UP000677913">
    <property type="component" value="Unassembled WGS sequence"/>
</dbReference>
<sequence length="101" mass="10060">VSDVVSAWNTGLTENITITNNGTSAINGWQLAFTMPSGQSLVNAWNATISPSSGSVTATNMSYNASIPAGGTTSFGFQANHTGNASAPGGFTLNGTACSVG</sequence>
<protein>
    <submittedName>
        <fullName evidence="5">Cellulose binding domain-containing protein</fullName>
    </submittedName>
</protein>
<dbReference type="GO" id="GO:0004553">
    <property type="term" value="F:hydrolase activity, hydrolyzing O-glycosyl compounds"/>
    <property type="evidence" value="ECO:0007669"/>
    <property type="project" value="InterPro"/>
</dbReference>
<keyword evidence="2" id="KW-0326">Glycosidase</keyword>